<protein>
    <recommendedName>
        <fullName evidence="13 15">3-deoxy-D-manno-octulosonic acid kinase</fullName>
        <shortName evidence="15">Kdo kinase</shortName>
        <ecNumber evidence="4 15">2.7.1.166</ecNumber>
    </recommendedName>
</protein>
<comment type="similarity">
    <text evidence="3 15">Belongs to the protein kinase superfamily. KdkA/RfaP family.</text>
</comment>
<dbReference type="GO" id="GO:0016773">
    <property type="term" value="F:phosphotransferase activity, alcohol group as acceptor"/>
    <property type="evidence" value="ECO:0007669"/>
    <property type="project" value="UniProtKB-UniRule"/>
</dbReference>
<dbReference type="Pfam" id="PF06293">
    <property type="entry name" value="Kdo"/>
    <property type="match status" value="1"/>
</dbReference>
<comment type="pathway">
    <text evidence="2 15">Bacterial outer membrane biogenesis; LPS core biosynthesis.</text>
</comment>
<evidence type="ECO:0000256" key="12">
    <source>
        <dbReference type="ARBA" id="ARBA00023136"/>
    </source>
</evidence>
<evidence type="ECO:0000313" key="16">
    <source>
        <dbReference type="EMBL" id="MCP1673170.1"/>
    </source>
</evidence>
<keyword evidence="5 15" id="KW-1003">Cell membrane</keyword>
<dbReference type="GO" id="GO:0005524">
    <property type="term" value="F:ATP binding"/>
    <property type="evidence" value="ECO:0007669"/>
    <property type="project" value="UniProtKB-UniRule"/>
</dbReference>
<gene>
    <name evidence="15" type="primary">kdkA</name>
    <name evidence="16" type="ORF">J2T57_000262</name>
</gene>
<dbReference type="HAMAP" id="MF_00521">
    <property type="entry name" value="KDO_kinase"/>
    <property type="match status" value="1"/>
</dbReference>
<proteinExistence type="inferred from homology"/>
<keyword evidence="6 15" id="KW-0997">Cell inner membrane</keyword>
<evidence type="ECO:0000256" key="7">
    <source>
        <dbReference type="ARBA" id="ARBA00022679"/>
    </source>
</evidence>
<keyword evidence="7 15" id="KW-0808">Transferase</keyword>
<evidence type="ECO:0000256" key="14">
    <source>
        <dbReference type="ARBA" id="ARBA00034417"/>
    </source>
</evidence>
<reference evidence="16" key="1">
    <citation type="submission" date="2022-03" db="EMBL/GenBank/DDBJ databases">
        <title>Genomic Encyclopedia of Type Strains, Phase III (KMG-III): the genomes of soil and plant-associated and newly described type strains.</title>
        <authorList>
            <person name="Whitman W."/>
        </authorList>
    </citation>
    <scope>NUCLEOTIDE SEQUENCE</scope>
    <source>
        <strain evidence="16">ANL 6-2</strain>
    </source>
</reference>
<evidence type="ECO:0000256" key="3">
    <source>
        <dbReference type="ARBA" id="ARBA00010327"/>
    </source>
</evidence>
<evidence type="ECO:0000256" key="15">
    <source>
        <dbReference type="HAMAP-Rule" id="MF_00521"/>
    </source>
</evidence>
<evidence type="ECO:0000256" key="10">
    <source>
        <dbReference type="ARBA" id="ARBA00022840"/>
    </source>
</evidence>
<keyword evidence="8 15" id="KW-0547">Nucleotide-binding</keyword>
<keyword evidence="12 15" id="KW-0472">Membrane</keyword>
<comment type="function">
    <text evidence="15">Catalyzes the ATP-dependent phosphorylation of the 3-deoxy-D-manno-octulosonic acid (Kdo) residue in Kdo-lipid IV(A) at the 4-OH position.</text>
</comment>
<dbReference type="Proteomes" id="UP001205843">
    <property type="component" value="Unassembled WGS sequence"/>
</dbReference>
<dbReference type="SUPFAM" id="SSF56112">
    <property type="entry name" value="Protein kinase-like (PK-like)"/>
    <property type="match status" value="1"/>
</dbReference>
<comment type="catalytic activity">
    <reaction evidence="14 15">
        <text>an alpha-Kdo-(2-&gt;6)-lipid IVA + ATP = a 4-O-phospho-alpha-Kdo-(2-&gt;6)-lipid IVA + ADP + H(+)</text>
        <dbReference type="Rhea" id="RHEA:74271"/>
        <dbReference type="ChEBI" id="CHEBI:15378"/>
        <dbReference type="ChEBI" id="CHEBI:30616"/>
        <dbReference type="ChEBI" id="CHEBI:176428"/>
        <dbReference type="ChEBI" id="CHEBI:193140"/>
        <dbReference type="ChEBI" id="CHEBI:456216"/>
        <dbReference type="EC" id="2.7.1.166"/>
    </reaction>
</comment>
<feature type="active site" evidence="15">
    <location>
        <position position="169"/>
    </location>
</feature>
<name>A0AAE3G0I8_9GAMM</name>
<keyword evidence="10 15" id="KW-0067">ATP-binding</keyword>
<evidence type="ECO:0000313" key="17">
    <source>
        <dbReference type="Proteomes" id="UP001205843"/>
    </source>
</evidence>
<keyword evidence="9 15" id="KW-0418">Kinase</keyword>
<evidence type="ECO:0000256" key="8">
    <source>
        <dbReference type="ARBA" id="ARBA00022741"/>
    </source>
</evidence>
<evidence type="ECO:0000256" key="6">
    <source>
        <dbReference type="ARBA" id="ARBA00022519"/>
    </source>
</evidence>
<keyword evidence="11 15" id="KW-0448">Lipopolysaccharide biosynthesis</keyword>
<dbReference type="GO" id="GO:0005886">
    <property type="term" value="C:plasma membrane"/>
    <property type="evidence" value="ECO:0007669"/>
    <property type="project" value="UniProtKB-SubCell"/>
</dbReference>
<evidence type="ECO:0000256" key="1">
    <source>
        <dbReference type="ARBA" id="ARBA00004515"/>
    </source>
</evidence>
<keyword evidence="17" id="KW-1185">Reference proteome</keyword>
<comment type="caution">
    <text evidence="16">The sequence shown here is derived from an EMBL/GenBank/DDBJ whole genome shotgun (WGS) entry which is preliminary data.</text>
</comment>
<dbReference type="EC" id="2.7.1.166" evidence="4 15"/>
<evidence type="ECO:0000256" key="13">
    <source>
        <dbReference type="ARBA" id="ARBA00029511"/>
    </source>
</evidence>
<dbReference type="InterPro" id="IPR011009">
    <property type="entry name" value="Kinase-like_dom_sf"/>
</dbReference>
<evidence type="ECO:0000256" key="2">
    <source>
        <dbReference type="ARBA" id="ARBA00004713"/>
    </source>
</evidence>
<dbReference type="InterPro" id="IPR022826">
    <property type="entry name" value="KDO_kinase"/>
</dbReference>
<evidence type="ECO:0000256" key="11">
    <source>
        <dbReference type="ARBA" id="ARBA00022985"/>
    </source>
</evidence>
<dbReference type="NCBIfam" id="NF002475">
    <property type="entry name" value="PRK01723.1"/>
    <property type="match status" value="1"/>
</dbReference>
<sequence>MRHSEIHQNGCHWQLHDPTILEQLPEWLFDPDALATRNMLTGESSGRRSAWFLRFGDRNMVLRHYWRGGMVARISADVYVWTGLERTRPWREWHLLAQMRAAGLPVPVPVAARVSRQGPGYRGDLLTLAIPGAEPLDTVIHAGADNVALWGSIGKTIRRFHIAGFRHADLNVRNILVDAERRIWLIDWDRGTHRTDHDWALGNIARLRRSLQKDPALKAAADRHWQRLLASYETPL</sequence>
<dbReference type="Gene3D" id="1.10.510.10">
    <property type="entry name" value="Transferase(Phosphotransferase) domain 1"/>
    <property type="match status" value="1"/>
</dbReference>
<dbReference type="AlphaFoldDB" id="A0AAE3G0I8"/>
<organism evidence="16 17">
    <name type="scientific">Natronocella acetinitrilica</name>
    <dbReference type="NCBI Taxonomy" id="414046"/>
    <lineage>
        <taxon>Bacteria</taxon>
        <taxon>Pseudomonadati</taxon>
        <taxon>Pseudomonadota</taxon>
        <taxon>Gammaproteobacteria</taxon>
        <taxon>Chromatiales</taxon>
        <taxon>Ectothiorhodospiraceae</taxon>
        <taxon>Natronocella</taxon>
    </lineage>
</organism>
<accession>A0AAE3G0I8</accession>
<evidence type="ECO:0000256" key="5">
    <source>
        <dbReference type="ARBA" id="ARBA00022475"/>
    </source>
</evidence>
<evidence type="ECO:0000256" key="4">
    <source>
        <dbReference type="ARBA" id="ARBA00011988"/>
    </source>
</evidence>
<dbReference type="RefSeq" id="WP_253473069.1">
    <property type="nucleotide sequence ID" value="NZ_JALJXV010000001.1"/>
</dbReference>
<comment type="subcellular location">
    <subcellularLocation>
        <location evidence="1 15">Cell inner membrane</location>
        <topology evidence="1 15">Peripheral membrane protein</topology>
        <orientation evidence="1 15">Cytoplasmic side</orientation>
    </subcellularLocation>
</comment>
<dbReference type="GO" id="GO:0009244">
    <property type="term" value="P:lipopolysaccharide core region biosynthetic process"/>
    <property type="evidence" value="ECO:0007669"/>
    <property type="project" value="UniProtKB-UniRule"/>
</dbReference>
<dbReference type="EMBL" id="JALJXV010000001">
    <property type="protein sequence ID" value="MCP1673170.1"/>
    <property type="molecule type" value="Genomic_DNA"/>
</dbReference>
<evidence type="ECO:0000256" key="9">
    <source>
        <dbReference type="ARBA" id="ARBA00022777"/>
    </source>
</evidence>
<dbReference type="GO" id="GO:0016301">
    <property type="term" value="F:kinase activity"/>
    <property type="evidence" value="ECO:0007669"/>
    <property type="project" value="UniProtKB-KW"/>
</dbReference>